<comment type="similarity">
    <text evidence="7">Belongs to the binding-protein-dependent transport system permease family.</text>
</comment>
<dbReference type="InterPro" id="IPR035906">
    <property type="entry name" value="MetI-like_sf"/>
</dbReference>
<dbReference type="Pfam" id="PF19300">
    <property type="entry name" value="BPD_transp_1_N"/>
    <property type="match status" value="1"/>
</dbReference>
<dbReference type="PANTHER" id="PTHR43163">
    <property type="entry name" value="DIPEPTIDE TRANSPORT SYSTEM PERMEASE PROTEIN DPPB-RELATED"/>
    <property type="match status" value="1"/>
</dbReference>
<feature type="transmembrane region" description="Helical" evidence="7">
    <location>
        <begin position="105"/>
        <end position="128"/>
    </location>
</feature>
<evidence type="ECO:0000256" key="2">
    <source>
        <dbReference type="ARBA" id="ARBA00022448"/>
    </source>
</evidence>
<dbReference type="EMBL" id="REGA01000007">
    <property type="protein sequence ID" value="RQG94876.1"/>
    <property type="molecule type" value="Genomic_DNA"/>
</dbReference>
<feature type="transmembrane region" description="Helical" evidence="7">
    <location>
        <begin position="140"/>
        <end position="162"/>
    </location>
</feature>
<dbReference type="Pfam" id="PF00528">
    <property type="entry name" value="BPD_transp_1"/>
    <property type="match status" value="1"/>
</dbReference>
<gene>
    <name evidence="9" type="ORF">EA473_10280</name>
</gene>
<keyword evidence="4 7" id="KW-0812">Transmembrane</keyword>
<keyword evidence="6 7" id="KW-0472">Membrane</keyword>
<dbReference type="PANTHER" id="PTHR43163:SF6">
    <property type="entry name" value="DIPEPTIDE TRANSPORT SYSTEM PERMEASE PROTEIN DPPB-RELATED"/>
    <property type="match status" value="1"/>
</dbReference>
<dbReference type="InterPro" id="IPR045621">
    <property type="entry name" value="BPD_transp_1_N"/>
</dbReference>
<keyword evidence="2 7" id="KW-0813">Transport</keyword>
<dbReference type="InterPro" id="IPR000515">
    <property type="entry name" value="MetI-like"/>
</dbReference>
<dbReference type="SUPFAM" id="SSF161098">
    <property type="entry name" value="MetI-like"/>
    <property type="match status" value="1"/>
</dbReference>
<feature type="domain" description="ABC transmembrane type-1" evidence="8">
    <location>
        <begin position="101"/>
        <end position="306"/>
    </location>
</feature>
<evidence type="ECO:0000256" key="3">
    <source>
        <dbReference type="ARBA" id="ARBA00022475"/>
    </source>
</evidence>
<comment type="subcellular location">
    <subcellularLocation>
        <location evidence="1 7">Cell membrane</location>
        <topology evidence="1 7">Multi-pass membrane protein</topology>
    </subcellularLocation>
</comment>
<evidence type="ECO:0000313" key="10">
    <source>
        <dbReference type="Proteomes" id="UP000282323"/>
    </source>
</evidence>
<feature type="transmembrane region" description="Helical" evidence="7">
    <location>
        <begin position="287"/>
        <end position="313"/>
    </location>
</feature>
<dbReference type="GO" id="GO:0071916">
    <property type="term" value="F:dipeptide transmembrane transporter activity"/>
    <property type="evidence" value="ECO:0007669"/>
    <property type="project" value="TreeGrafter"/>
</dbReference>
<dbReference type="GO" id="GO:0005886">
    <property type="term" value="C:plasma membrane"/>
    <property type="evidence" value="ECO:0007669"/>
    <property type="project" value="UniProtKB-SubCell"/>
</dbReference>
<evidence type="ECO:0000256" key="7">
    <source>
        <dbReference type="RuleBase" id="RU363032"/>
    </source>
</evidence>
<keyword evidence="10" id="KW-1185">Reference proteome</keyword>
<dbReference type="AlphaFoldDB" id="A0A3N6MKQ4"/>
<evidence type="ECO:0000259" key="8">
    <source>
        <dbReference type="PROSITE" id="PS50928"/>
    </source>
</evidence>
<organism evidence="9 10">
    <name type="scientific">Natrarchaeobius chitinivorans</name>
    <dbReference type="NCBI Taxonomy" id="1679083"/>
    <lineage>
        <taxon>Archaea</taxon>
        <taxon>Methanobacteriati</taxon>
        <taxon>Methanobacteriota</taxon>
        <taxon>Stenosarchaea group</taxon>
        <taxon>Halobacteria</taxon>
        <taxon>Halobacteriales</taxon>
        <taxon>Natrialbaceae</taxon>
        <taxon>Natrarchaeobius</taxon>
    </lineage>
</organism>
<comment type="caution">
    <text evidence="9">The sequence shown here is derived from an EMBL/GenBank/DDBJ whole genome shotgun (WGS) entry which is preliminary data.</text>
</comment>
<evidence type="ECO:0000256" key="6">
    <source>
        <dbReference type="ARBA" id="ARBA00023136"/>
    </source>
</evidence>
<feature type="transmembrane region" description="Helical" evidence="7">
    <location>
        <begin position="182"/>
        <end position="202"/>
    </location>
</feature>
<dbReference type="Proteomes" id="UP000282323">
    <property type="component" value="Unassembled WGS sequence"/>
</dbReference>
<proteinExistence type="inferred from homology"/>
<dbReference type="PROSITE" id="PS50928">
    <property type="entry name" value="ABC_TM1"/>
    <property type="match status" value="1"/>
</dbReference>
<accession>A0A3N6MKQ4</accession>
<sequence>MTSMDSDLRDFILRRVVQIPVVLFLVSVIVFYIIHLPEGGPEALLSGQAGDEAIREFRDRYNLNEPLYVQYLLWIQGILTGSLGTSITTNQPVASLIASRLPVTLMLGFFSVAISVMIAVPAGYISAVEQYTWKDHTATVLAFVGLSIPNFFLAILLIKLFSVELGWLPITASGQMFSDWSLTLKSMVLPSLALGTALAAHVTRILRSSMLDIYSEEYVHVARAKGLPEKMVNRSIVFKNALIPVITIVMLQMGYVLGATVIIEEVFAMPGLGRLMLNSVVGRDYPVMQAVVLLYATAYLVFNLIADVAYGLVDPRIKYGGEH</sequence>
<dbReference type="CDD" id="cd06261">
    <property type="entry name" value="TM_PBP2"/>
    <property type="match status" value="1"/>
</dbReference>
<evidence type="ECO:0000256" key="4">
    <source>
        <dbReference type="ARBA" id="ARBA00022692"/>
    </source>
</evidence>
<evidence type="ECO:0000256" key="1">
    <source>
        <dbReference type="ARBA" id="ARBA00004651"/>
    </source>
</evidence>
<feature type="transmembrane region" description="Helical" evidence="7">
    <location>
        <begin position="12"/>
        <end position="34"/>
    </location>
</feature>
<name>A0A3N6MKQ4_NATCH</name>
<evidence type="ECO:0000313" key="9">
    <source>
        <dbReference type="EMBL" id="RQG94876.1"/>
    </source>
</evidence>
<feature type="transmembrane region" description="Helical" evidence="7">
    <location>
        <begin position="241"/>
        <end position="267"/>
    </location>
</feature>
<reference evidence="9 10" key="1">
    <citation type="submission" date="2018-10" db="EMBL/GenBank/DDBJ databases">
        <title>Natrarchaeobius chitinivorans gen. nov., sp. nov., and Natrarchaeobius haloalkaliphilus sp. nov., alkaliphilic, chitin-utilizing haloarchaea from hypersaline alkaline lakes.</title>
        <authorList>
            <person name="Sorokin D.Y."/>
            <person name="Elcheninov A.G."/>
            <person name="Kostrikina N.A."/>
            <person name="Bale N.J."/>
            <person name="Sinninghe Damste J.S."/>
            <person name="Khijniak T.V."/>
            <person name="Kublanov I.V."/>
            <person name="Toshchakov S.V."/>
        </authorList>
    </citation>
    <scope>NUCLEOTIDE SEQUENCE [LARGE SCALE GENOMIC DNA]</scope>
    <source>
        <strain evidence="9 10">AArcht4T</strain>
    </source>
</reference>
<keyword evidence="5 7" id="KW-1133">Transmembrane helix</keyword>
<keyword evidence="3" id="KW-1003">Cell membrane</keyword>
<dbReference type="Gene3D" id="1.10.3720.10">
    <property type="entry name" value="MetI-like"/>
    <property type="match status" value="1"/>
</dbReference>
<protein>
    <submittedName>
        <fullName evidence="9">ABC transporter permease</fullName>
    </submittedName>
</protein>
<evidence type="ECO:0000256" key="5">
    <source>
        <dbReference type="ARBA" id="ARBA00022989"/>
    </source>
</evidence>